<evidence type="ECO:0000256" key="8">
    <source>
        <dbReference type="ARBA" id="ARBA00022842"/>
    </source>
</evidence>
<dbReference type="InterPro" id="IPR020476">
    <property type="entry name" value="Nudix_hydrolase"/>
</dbReference>
<evidence type="ECO:0000313" key="14">
    <source>
        <dbReference type="EnsemblProtists" id="EKX35807"/>
    </source>
</evidence>
<dbReference type="KEGG" id="gtt:GUITHDRAFT_146264"/>
<dbReference type="RefSeq" id="XP_005822787.1">
    <property type="nucleotide sequence ID" value="XM_005822730.1"/>
</dbReference>
<name>L1IIA4_GUITC</name>
<dbReference type="HOGENOM" id="CLU_037162_19_1_1"/>
<dbReference type="Proteomes" id="UP000011087">
    <property type="component" value="Unassembled WGS sequence"/>
</dbReference>
<keyword evidence="4" id="KW-0235">DNA replication</keyword>
<comment type="cofactor">
    <cofactor evidence="1">
        <name>Mg(2+)</name>
        <dbReference type="ChEBI" id="CHEBI:18420"/>
    </cofactor>
</comment>
<gene>
    <name evidence="13" type="ORF">GUITHDRAFT_146264</name>
</gene>
<proteinExistence type="inferred from homology"/>
<evidence type="ECO:0000313" key="15">
    <source>
        <dbReference type="Proteomes" id="UP000011087"/>
    </source>
</evidence>
<dbReference type="OrthoDB" id="3333740at2759"/>
<keyword evidence="8" id="KW-0460">Magnesium</keyword>
<comment type="catalytic activity">
    <reaction evidence="10">
        <text>8-oxo-dGTP + H2O = 8-oxo-dGMP + diphosphate + H(+)</text>
        <dbReference type="Rhea" id="RHEA:31575"/>
        <dbReference type="ChEBI" id="CHEBI:15377"/>
        <dbReference type="ChEBI" id="CHEBI:15378"/>
        <dbReference type="ChEBI" id="CHEBI:33019"/>
        <dbReference type="ChEBI" id="CHEBI:63224"/>
        <dbReference type="ChEBI" id="CHEBI:77896"/>
        <dbReference type="EC" id="3.6.1.55"/>
    </reaction>
</comment>
<dbReference type="GO" id="GO:0046872">
    <property type="term" value="F:metal ion binding"/>
    <property type="evidence" value="ECO:0007669"/>
    <property type="project" value="UniProtKB-KW"/>
</dbReference>
<dbReference type="PROSITE" id="PS51462">
    <property type="entry name" value="NUDIX"/>
    <property type="match status" value="1"/>
</dbReference>
<reference evidence="14" key="3">
    <citation type="submission" date="2016-03" db="UniProtKB">
        <authorList>
            <consortium name="EnsemblProtists"/>
        </authorList>
    </citation>
    <scope>IDENTIFICATION</scope>
</reference>
<dbReference type="GO" id="GO:0044716">
    <property type="term" value="F:8-oxo-GDP phosphatase activity"/>
    <property type="evidence" value="ECO:0007669"/>
    <property type="project" value="TreeGrafter"/>
</dbReference>
<dbReference type="GO" id="GO:0008413">
    <property type="term" value="F:8-oxo-7,8-dihydroguanosine triphosphate pyrophosphatase activity"/>
    <property type="evidence" value="ECO:0007669"/>
    <property type="project" value="TreeGrafter"/>
</dbReference>
<dbReference type="GO" id="GO:0006281">
    <property type="term" value="P:DNA repair"/>
    <property type="evidence" value="ECO:0007669"/>
    <property type="project" value="UniProtKB-KW"/>
</dbReference>
<evidence type="ECO:0000259" key="12">
    <source>
        <dbReference type="PROSITE" id="PS51462"/>
    </source>
</evidence>
<evidence type="ECO:0000256" key="11">
    <source>
        <dbReference type="ARBA" id="ARBA00038905"/>
    </source>
</evidence>
<dbReference type="PANTHER" id="PTHR47707:SF1">
    <property type="entry name" value="NUDIX HYDROLASE FAMILY PROTEIN"/>
    <property type="match status" value="1"/>
</dbReference>
<evidence type="ECO:0000256" key="7">
    <source>
        <dbReference type="ARBA" id="ARBA00022801"/>
    </source>
</evidence>
<dbReference type="EnsemblProtists" id="EKX35807">
    <property type="protein sequence ID" value="EKX35807"/>
    <property type="gene ID" value="GUITHDRAFT_146264"/>
</dbReference>
<evidence type="ECO:0000256" key="3">
    <source>
        <dbReference type="ARBA" id="ARBA00022457"/>
    </source>
</evidence>
<dbReference type="GeneID" id="17292522"/>
<evidence type="ECO:0000256" key="1">
    <source>
        <dbReference type="ARBA" id="ARBA00001946"/>
    </source>
</evidence>
<feature type="domain" description="Nudix hydrolase" evidence="12">
    <location>
        <begin position="29"/>
        <end position="148"/>
    </location>
</feature>
<protein>
    <recommendedName>
        <fullName evidence="11">8-oxo-dGTP diphosphatase</fullName>
        <ecNumber evidence="11">3.6.1.55</ecNumber>
    </recommendedName>
</protein>
<keyword evidence="9" id="KW-0234">DNA repair</keyword>
<dbReference type="GO" id="GO:0044715">
    <property type="term" value="F:8-oxo-dGDP phosphatase activity"/>
    <property type="evidence" value="ECO:0007669"/>
    <property type="project" value="TreeGrafter"/>
</dbReference>
<dbReference type="PaxDb" id="55529-EKX35807"/>
<dbReference type="EMBL" id="JH993084">
    <property type="protein sequence ID" value="EKX35807.1"/>
    <property type="molecule type" value="Genomic_DNA"/>
</dbReference>
<keyword evidence="15" id="KW-1185">Reference proteome</keyword>
<organism evidence="13">
    <name type="scientific">Guillardia theta (strain CCMP2712)</name>
    <name type="common">Cryptophyte</name>
    <dbReference type="NCBI Taxonomy" id="905079"/>
    <lineage>
        <taxon>Eukaryota</taxon>
        <taxon>Cryptophyceae</taxon>
        <taxon>Pyrenomonadales</taxon>
        <taxon>Geminigeraceae</taxon>
        <taxon>Guillardia</taxon>
    </lineage>
</organism>
<evidence type="ECO:0000256" key="4">
    <source>
        <dbReference type="ARBA" id="ARBA00022705"/>
    </source>
</evidence>
<dbReference type="InterPro" id="IPR015797">
    <property type="entry name" value="NUDIX_hydrolase-like_dom_sf"/>
</dbReference>
<reference evidence="15" key="2">
    <citation type="submission" date="2012-11" db="EMBL/GenBank/DDBJ databases">
        <authorList>
            <person name="Kuo A."/>
            <person name="Curtis B.A."/>
            <person name="Tanifuji G."/>
            <person name="Burki F."/>
            <person name="Gruber A."/>
            <person name="Irimia M."/>
            <person name="Maruyama S."/>
            <person name="Arias M.C."/>
            <person name="Ball S.G."/>
            <person name="Gile G.H."/>
            <person name="Hirakawa Y."/>
            <person name="Hopkins J.F."/>
            <person name="Rensing S.A."/>
            <person name="Schmutz J."/>
            <person name="Symeonidi A."/>
            <person name="Elias M."/>
            <person name="Eveleigh R.J."/>
            <person name="Herman E.K."/>
            <person name="Klute M.J."/>
            <person name="Nakayama T."/>
            <person name="Obornik M."/>
            <person name="Reyes-Prieto A."/>
            <person name="Armbrust E.V."/>
            <person name="Aves S.J."/>
            <person name="Beiko R.G."/>
            <person name="Coutinho P."/>
            <person name="Dacks J.B."/>
            <person name="Durnford D.G."/>
            <person name="Fast N.M."/>
            <person name="Green B.R."/>
            <person name="Grisdale C."/>
            <person name="Hempe F."/>
            <person name="Henrissat B."/>
            <person name="Hoppner M.P."/>
            <person name="Ishida K.-I."/>
            <person name="Kim E."/>
            <person name="Koreny L."/>
            <person name="Kroth P.G."/>
            <person name="Liu Y."/>
            <person name="Malik S.-B."/>
            <person name="Maier U.G."/>
            <person name="McRose D."/>
            <person name="Mock T."/>
            <person name="Neilson J.A."/>
            <person name="Onodera N.T."/>
            <person name="Poole A.M."/>
            <person name="Pritham E.J."/>
            <person name="Richards T.A."/>
            <person name="Rocap G."/>
            <person name="Roy S.W."/>
            <person name="Sarai C."/>
            <person name="Schaack S."/>
            <person name="Shirato S."/>
            <person name="Slamovits C.H."/>
            <person name="Spencer D.F."/>
            <person name="Suzuki S."/>
            <person name="Worden A.Z."/>
            <person name="Zauner S."/>
            <person name="Barry K."/>
            <person name="Bell C."/>
            <person name="Bharti A.K."/>
            <person name="Crow J.A."/>
            <person name="Grimwood J."/>
            <person name="Kramer R."/>
            <person name="Lindquist E."/>
            <person name="Lucas S."/>
            <person name="Salamov A."/>
            <person name="McFadden G.I."/>
            <person name="Lane C.E."/>
            <person name="Keeling P.J."/>
            <person name="Gray M.W."/>
            <person name="Grigoriev I.V."/>
            <person name="Archibald J.M."/>
        </authorList>
    </citation>
    <scope>NUCLEOTIDE SEQUENCE</scope>
    <source>
        <strain evidence="15">CCMP2712</strain>
    </source>
</reference>
<keyword evidence="5" id="KW-0479">Metal-binding</keyword>
<keyword evidence="6" id="KW-0227">DNA damage</keyword>
<dbReference type="GO" id="GO:0035539">
    <property type="term" value="F:8-oxo-7,8-dihydrodeoxyguanosine triphosphate pyrophosphatase activity"/>
    <property type="evidence" value="ECO:0007669"/>
    <property type="project" value="UniProtKB-EC"/>
</dbReference>
<keyword evidence="3" id="KW-0515">Mutator protein</keyword>
<dbReference type="Gene3D" id="3.90.79.10">
    <property type="entry name" value="Nucleoside Triphosphate Pyrophosphohydrolase"/>
    <property type="match status" value="1"/>
</dbReference>
<sequence>MNMSSQCAENLAQGGAGCMHMRAESSSKPLKRVVGAVVLRGDEVFMAKRQSSKDYGGMWEFPGGKVEEGEDDQTALKREMQEEFSVDLRVGDFLASGDDGRIELFCYLAEMLGDPVLSEHEECRWVGLADLQDLEVPPADKPAISRLQKMQRR</sequence>
<dbReference type="EC" id="3.6.1.55" evidence="11"/>
<evidence type="ECO:0000256" key="2">
    <source>
        <dbReference type="ARBA" id="ARBA00005582"/>
    </source>
</evidence>
<evidence type="ECO:0000256" key="9">
    <source>
        <dbReference type="ARBA" id="ARBA00023204"/>
    </source>
</evidence>
<dbReference type="AlphaFoldDB" id="L1IIA4"/>
<keyword evidence="7" id="KW-0378">Hydrolase</keyword>
<evidence type="ECO:0000313" key="13">
    <source>
        <dbReference type="EMBL" id="EKX35807.1"/>
    </source>
</evidence>
<evidence type="ECO:0000256" key="10">
    <source>
        <dbReference type="ARBA" id="ARBA00035861"/>
    </source>
</evidence>
<evidence type="ECO:0000256" key="5">
    <source>
        <dbReference type="ARBA" id="ARBA00022723"/>
    </source>
</evidence>
<accession>L1IIA4</accession>
<dbReference type="PANTHER" id="PTHR47707">
    <property type="entry name" value="8-OXO-DGTP DIPHOSPHATASE"/>
    <property type="match status" value="1"/>
</dbReference>
<dbReference type="InterPro" id="IPR047127">
    <property type="entry name" value="MutT-like"/>
</dbReference>
<dbReference type="GO" id="GO:0006260">
    <property type="term" value="P:DNA replication"/>
    <property type="evidence" value="ECO:0007669"/>
    <property type="project" value="UniProtKB-KW"/>
</dbReference>
<reference evidence="13 15" key="1">
    <citation type="journal article" date="2012" name="Nature">
        <title>Algal genomes reveal evolutionary mosaicism and the fate of nucleomorphs.</title>
        <authorList>
            <consortium name="DOE Joint Genome Institute"/>
            <person name="Curtis B.A."/>
            <person name="Tanifuji G."/>
            <person name="Burki F."/>
            <person name="Gruber A."/>
            <person name="Irimia M."/>
            <person name="Maruyama S."/>
            <person name="Arias M.C."/>
            <person name="Ball S.G."/>
            <person name="Gile G.H."/>
            <person name="Hirakawa Y."/>
            <person name="Hopkins J.F."/>
            <person name="Kuo A."/>
            <person name="Rensing S.A."/>
            <person name="Schmutz J."/>
            <person name="Symeonidi A."/>
            <person name="Elias M."/>
            <person name="Eveleigh R.J."/>
            <person name="Herman E.K."/>
            <person name="Klute M.J."/>
            <person name="Nakayama T."/>
            <person name="Obornik M."/>
            <person name="Reyes-Prieto A."/>
            <person name="Armbrust E.V."/>
            <person name="Aves S.J."/>
            <person name="Beiko R.G."/>
            <person name="Coutinho P."/>
            <person name="Dacks J.B."/>
            <person name="Durnford D.G."/>
            <person name="Fast N.M."/>
            <person name="Green B.R."/>
            <person name="Grisdale C.J."/>
            <person name="Hempel F."/>
            <person name="Henrissat B."/>
            <person name="Hoppner M.P."/>
            <person name="Ishida K."/>
            <person name="Kim E."/>
            <person name="Koreny L."/>
            <person name="Kroth P.G."/>
            <person name="Liu Y."/>
            <person name="Malik S.B."/>
            <person name="Maier U.G."/>
            <person name="McRose D."/>
            <person name="Mock T."/>
            <person name="Neilson J.A."/>
            <person name="Onodera N.T."/>
            <person name="Poole A.M."/>
            <person name="Pritham E.J."/>
            <person name="Richards T.A."/>
            <person name="Rocap G."/>
            <person name="Roy S.W."/>
            <person name="Sarai C."/>
            <person name="Schaack S."/>
            <person name="Shirato S."/>
            <person name="Slamovits C.H."/>
            <person name="Spencer D.F."/>
            <person name="Suzuki S."/>
            <person name="Worden A.Z."/>
            <person name="Zauner S."/>
            <person name="Barry K."/>
            <person name="Bell C."/>
            <person name="Bharti A.K."/>
            <person name="Crow J.A."/>
            <person name="Grimwood J."/>
            <person name="Kramer R."/>
            <person name="Lindquist E."/>
            <person name="Lucas S."/>
            <person name="Salamov A."/>
            <person name="McFadden G.I."/>
            <person name="Lane C.E."/>
            <person name="Keeling P.J."/>
            <person name="Gray M.W."/>
            <person name="Grigoriev I.V."/>
            <person name="Archibald J.M."/>
        </authorList>
    </citation>
    <scope>NUCLEOTIDE SEQUENCE</scope>
    <source>
        <strain evidence="13 15">CCMP2712</strain>
    </source>
</reference>
<dbReference type="CDD" id="cd03425">
    <property type="entry name" value="NUDIX_MutT_NudA_like"/>
    <property type="match status" value="1"/>
</dbReference>
<dbReference type="SUPFAM" id="SSF55811">
    <property type="entry name" value="Nudix"/>
    <property type="match status" value="1"/>
</dbReference>
<comment type="similarity">
    <text evidence="2">Belongs to the Nudix hydrolase family.</text>
</comment>
<dbReference type="PRINTS" id="PR00502">
    <property type="entry name" value="NUDIXFAMILY"/>
</dbReference>
<dbReference type="InterPro" id="IPR000086">
    <property type="entry name" value="NUDIX_hydrolase_dom"/>
</dbReference>
<dbReference type="Pfam" id="PF00293">
    <property type="entry name" value="NUDIX"/>
    <property type="match status" value="1"/>
</dbReference>
<evidence type="ECO:0000256" key="6">
    <source>
        <dbReference type="ARBA" id="ARBA00022763"/>
    </source>
</evidence>
<dbReference type="OMA" id="KLEYQFP"/>